<dbReference type="AlphaFoldDB" id="A0A167F5M9"/>
<dbReference type="InterPro" id="IPR037464">
    <property type="entry name" value="Taspase1"/>
</dbReference>
<dbReference type="KEGG" id="slb:AWJ20_2472"/>
<gene>
    <name evidence="4" type="ORF">AWJ20_2472</name>
</gene>
<dbReference type="CDD" id="cd04514">
    <property type="entry name" value="Taspase1_like"/>
    <property type="match status" value="1"/>
</dbReference>
<evidence type="ECO:0000256" key="1">
    <source>
        <dbReference type="PIRSR" id="PIRSR600246-1"/>
    </source>
</evidence>
<dbReference type="PANTHER" id="PTHR10188:SF8">
    <property type="entry name" value="THREONINE ASPARTASE 1"/>
    <property type="match status" value="1"/>
</dbReference>
<protein>
    <submittedName>
        <fullName evidence="4">L-asparaginase (Predicted)</fullName>
    </submittedName>
</protein>
<dbReference type="Gene3D" id="3.60.20.30">
    <property type="entry name" value="(Glycosyl)asparaginase"/>
    <property type="match status" value="1"/>
</dbReference>
<dbReference type="PANTHER" id="PTHR10188">
    <property type="entry name" value="L-ASPARAGINASE"/>
    <property type="match status" value="1"/>
</dbReference>
<dbReference type="InterPro" id="IPR000246">
    <property type="entry name" value="Peptidase_T2"/>
</dbReference>
<sequence length="374" mass="38868">MLEDSPLTNAGTGSNLNSLGNVECDASIIDSKTMLGTGVAALSGVKNPISVAKKLGDDIIAEKTCQSDSGSSDTTGTSSTASKYIKWGLSRPLFLSGTGAYDYSVSSSCELISPTDQKTAAAQRYFDKWSAIIGDPITPNTSTIDANGFTSNAQAETYSTSTSTSSTSNNNYTTGDPSASSLVDGDSDLDEKLNDTVGVICGDRYGNIALCSSSGGNSLKPPGRIGPAALIGPGTALKKQLNSTNATRNTVTKITACCSTGHGEDIITTNLSALVCDKLISAADNENDILTSLFKNDLPNTFPYLQSSPLYLGCLTVSATYGTNNPTHHRPLLTFAHTTESMIISYASPTHPRPTVIKSRTTRAGRVSVGGALL</sequence>
<dbReference type="GO" id="GO:0004298">
    <property type="term" value="F:threonine-type endopeptidase activity"/>
    <property type="evidence" value="ECO:0007669"/>
    <property type="project" value="InterPro"/>
</dbReference>
<dbReference type="InterPro" id="IPR029055">
    <property type="entry name" value="Ntn_hydrolases_N"/>
</dbReference>
<evidence type="ECO:0000313" key="4">
    <source>
        <dbReference type="EMBL" id="ANB14859.1"/>
    </source>
</evidence>
<feature type="region of interest" description="Disordered" evidence="3">
    <location>
        <begin position="160"/>
        <end position="187"/>
    </location>
</feature>
<accession>A0A167F5M9</accession>
<dbReference type="OrthoDB" id="77601at2759"/>
<evidence type="ECO:0000256" key="3">
    <source>
        <dbReference type="SAM" id="MobiDB-lite"/>
    </source>
</evidence>
<dbReference type="Proteomes" id="UP000189580">
    <property type="component" value="Chromosome b"/>
</dbReference>
<reference evidence="4 5" key="1">
    <citation type="submission" date="2016-02" db="EMBL/GenBank/DDBJ databases">
        <title>Complete genome sequence and transcriptome regulation of the pentose utilising yeast Sugiyamaella lignohabitans.</title>
        <authorList>
            <person name="Bellasio M."/>
            <person name="Peymann A."/>
            <person name="Valli M."/>
            <person name="Sipitzky M."/>
            <person name="Graf A."/>
            <person name="Sauer M."/>
            <person name="Marx H."/>
            <person name="Mattanovich D."/>
        </authorList>
    </citation>
    <scope>NUCLEOTIDE SEQUENCE [LARGE SCALE GENOMIC DNA]</scope>
    <source>
        <strain evidence="4 5">CBS 10342</strain>
    </source>
</reference>
<feature type="compositionally biased region" description="Low complexity" evidence="3">
    <location>
        <begin position="160"/>
        <end position="174"/>
    </location>
</feature>
<dbReference type="GeneID" id="30034387"/>
<dbReference type="GO" id="GO:0005737">
    <property type="term" value="C:cytoplasm"/>
    <property type="evidence" value="ECO:0007669"/>
    <property type="project" value="TreeGrafter"/>
</dbReference>
<dbReference type="Pfam" id="PF01112">
    <property type="entry name" value="Asparaginase_2"/>
    <property type="match status" value="2"/>
</dbReference>
<evidence type="ECO:0000313" key="5">
    <source>
        <dbReference type="Proteomes" id="UP000189580"/>
    </source>
</evidence>
<dbReference type="EMBL" id="CP014503">
    <property type="protein sequence ID" value="ANB14859.1"/>
    <property type="molecule type" value="Genomic_DNA"/>
</dbReference>
<dbReference type="GO" id="GO:0051604">
    <property type="term" value="P:protein maturation"/>
    <property type="evidence" value="ECO:0007669"/>
    <property type="project" value="TreeGrafter"/>
</dbReference>
<feature type="site" description="Cleavage; by autolysis" evidence="2">
    <location>
        <begin position="195"/>
        <end position="196"/>
    </location>
</feature>
<organism evidence="4 5">
    <name type="scientific">Sugiyamaella lignohabitans</name>
    <dbReference type="NCBI Taxonomy" id="796027"/>
    <lineage>
        <taxon>Eukaryota</taxon>
        <taxon>Fungi</taxon>
        <taxon>Dikarya</taxon>
        <taxon>Ascomycota</taxon>
        <taxon>Saccharomycotina</taxon>
        <taxon>Dipodascomycetes</taxon>
        <taxon>Dipodascales</taxon>
        <taxon>Trichomonascaceae</taxon>
        <taxon>Sugiyamaella</taxon>
    </lineage>
</organism>
<name>A0A167F5M9_9ASCO</name>
<dbReference type="SUPFAM" id="SSF56235">
    <property type="entry name" value="N-terminal nucleophile aminohydrolases (Ntn hydrolases)"/>
    <property type="match status" value="1"/>
</dbReference>
<feature type="active site" description="Nucleophile" evidence="1">
    <location>
        <position position="196"/>
    </location>
</feature>
<keyword evidence="5" id="KW-1185">Reference proteome</keyword>
<evidence type="ECO:0000256" key="2">
    <source>
        <dbReference type="PIRSR" id="PIRSR600246-3"/>
    </source>
</evidence>
<proteinExistence type="predicted"/>
<dbReference type="RefSeq" id="XP_018737336.1">
    <property type="nucleotide sequence ID" value="XM_018879417.1"/>
</dbReference>